<dbReference type="GO" id="GO:0005829">
    <property type="term" value="C:cytosol"/>
    <property type="evidence" value="ECO:0007669"/>
    <property type="project" value="GOC"/>
</dbReference>
<feature type="signal peptide" evidence="7">
    <location>
        <begin position="1"/>
        <end position="17"/>
    </location>
</feature>
<comment type="subcellular location">
    <subcellularLocation>
        <location evidence="1">Golgi apparatus</location>
        <location evidence="1">trans-Golgi network</location>
    </subcellularLocation>
</comment>
<proteinExistence type="inferred from homology"/>
<dbReference type="InterPro" id="IPR039745">
    <property type="entry name" value="Vps54"/>
</dbReference>
<keyword evidence="4" id="KW-0653">Protein transport</keyword>
<dbReference type="EMBL" id="OX465086">
    <property type="protein sequence ID" value="CAI9264339.1"/>
    <property type="molecule type" value="Genomic_DNA"/>
</dbReference>
<evidence type="ECO:0000313" key="9">
    <source>
        <dbReference type="Proteomes" id="UP001177003"/>
    </source>
</evidence>
<evidence type="ECO:0000256" key="6">
    <source>
        <dbReference type="ARBA" id="ARBA00023054"/>
    </source>
</evidence>
<keyword evidence="3" id="KW-0813">Transport</keyword>
<keyword evidence="5" id="KW-0333">Golgi apparatus</keyword>
<dbReference type="GO" id="GO:0006896">
    <property type="term" value="P:Golgi to vacuole transport"/>
    <property type="evidence" value="ECO:0007669"/>
    <property type="project" value="TreeGrafter"/>
</dbReference>
<accession>A0AA35V9A0</accession>
<feature type="chain" id="PRO_5041309756" evidence="7">
    <location>
        <begin position="18"/>
        <end position="262"/>
    </location>
</feature>
<evidence type="ECO:0000313" key="8">
    <source>
        <dbReference type="EMBL" id="CAI9264339.1"/>
    </source>
</evidence>
<dbReference type="GO" id="GO:0042147">
    <property type="term" value="P:retrograde transport, endosome to Golgi"/>
    <property type="evidence" value="ECO:0007669"/>
    <property type="project" value="InterPro"/>
</dbReference>
<evidence type="ECO:0000256" key="2">
    <source>
        <dbReference type="ARBA" id="ARBA00009150"/>
    </source>
</evidence>
<dbReference type="GO" id="GO:0015031">
    <property type="term" value="P:protein transport"/>
    <property type="evidence" value="ECO:0007669"/>
    <property type="project" value="UniProtKB-KW"/>
</dbReference>
<protein>
    <submittedName>
        <fullName evidence="8">Uncharacterized protein</fullName>
    </submittedName>
</protein>
<organism evidence="8 9">
    <name type="scientific">Lactuca saligna</name>
    <name type="common">Willowleaf lettuce</name>
    <dbReference type="NCBI Taxonomy" id="75948"/>
    <lineage>
        <taxon>Eukaryota</taxon>
        <taxon>Viridiplantae</taxon>
        <taxon>Streptophyta</taxon>
        <taxon>Embryophyta</taxon>
        <taxon>Tracheophyta</taxon>
        <taxon>Spermatophyta</taxon>
        <taxon>Magnoliopsida</taxon>
        <taxon>eudicotyledons</taxon>
        <taxon>Gunneridae</taxon>
        <taxon>Pentapetalae</taxon>
        <taxon>asterids</taxon>
        <taxon>campanulids</taxon>
        <taxon>Asterales</taxon>
        <taxon>Asteraceae</taxon>
        <taxon>Cichorioideae</taxon>
        <taxon>Cichorieae</taxon>
        <taxon>Lactucinae</taxon>
        <taxon>Lactuca</taxon>
    </lineage>
</organism>
<name>A0AA35V9A0_LACSI</name>
<evidence type="ECO:0000256" key="1">
    <source>
        <dbReference type="ARBA" id="ARBA00004601"/>
    </source>
</evidence>
<dbReference type="GO" id="GO:0019905">
    <property type="term" value="F:syntaxin binding"/>
    <property type="evidence" value="ECO:0007669"/>
    <property type="project" value="TreeGrafter"/>
</dbReference>
<dbReference type="PANTHER" id="PTHR12965:SF0">
    <property type="entry name" value="VACUOLAR PROTEIN SORTING-ASSOCIATED PROTEIN 54"/>
    <property type="match status" value="1"/>
</dbReference>
<dbReference type="Proteomes" id="UP001177003">
    <property type="component" value="Chromosome 0"/>
</dbReference>
<dbReference type="GO" id="GO:0000938">
    <property type="term" value="C:GARP complex"/>
    <property type="evidence" value="ECO:0007669"/>
    <property type="project" value="InterPro"/>
</dbReference>
<evidence type="ECO:0000256" key="7">
    <source>
        <dbReference type="SAM" id="SignalP"/>
    </source>
</evidence>
<dbReference type="AlphaFoldDB" id="A0AA35V9A0"/>
<comment type="similarity">
    <text evidence="2">Belongs to the VPS54 family.</text>
</comment>
<evidence type="ECO:0000256" key="4">
    <source>
        <dbReference type="ARBA" id="ARBA00022927"/>
    </source>
</evidence>
<reference evidence="8" key="1">
    <citation type="submission" date="2023-04" db="EMBL/GenBank/DDBJ databases">
        <authorList>
            <person name="Vijverberg K."/>
            <person name="Xiong W."/>
            <person name="Schranz E."/>
        </authorList>
    </citation>
    <scope>NUCLEOTIDE SEQUENCE</scope>
</reference>
<keyword evidence="7" id="KW-0732">Signal</keyword>
<keyword evidence="9" id="KW-1185">Reference proteome</keyword>
<evidence type="ECO:0000256" key="5">
    <source>
        <dbReference type="ARBA" id="ARBA00023034"/>
    </source>
</evidence>
<gene>
    <name evidence="8" type="ORF">LSALG_LOCUS4993</name>
</gene>
<evidence type="ECO:0000256" key="3">
    <source>
        <dbReference type="ARBA" id="ARBA00022448"/>
    </source>
</evidence>
<keyword evidence="6" id="KW-0175">Coiled coil</keyword>
<sequence>MPLWVILSLDPFLGILSRCPHSNQNPTMPQVHQIYQKNSGATVSFNRVDVLRENTKAVFAACDAAHGRWAKLLGVRALLHPRLTLQEFLQIYNVSQEFMTKLKAVLDQETWVEVDVPNKFQGIVESLFSLESLGVGDSDDKSYNEHAVDGIMDTTGQLEFINRMKLIITFYLFEEWFNFCVLVLLDKKPDEVPMLVESVLSKVMEEFENRITSQVELASERQRLEIKVKISPSGGSCYPYSSMAVLLAAIDSSLASAFNPAE</sequence>
<dbReference type="PANTHER" id="PTHR12965">
    <property type="entry name" value="VACUOLAR PROTEIN SORTING 54"/>
    <property type="match status" value="1"/>
</dbReference>